<proteinExistence type="inferred from homology"/>
<feature type="binding site" evidence="12">
    <location>
        <position position="711"/>
    </location>
    <ligand>
        <name>Mg(2+)</name>
        <dbReference type="ChEBI" id="CHEBI:18420"/>
        <label>2</label>
    </ligand>
</feature>
<evidence type="ECO:0000259" key="13">
    <source>
        <dbReference type="PROSITE" id="PS51749"/>
    </source>
</evidence>
<sequence length="1408" mass="164196">MKKILGLDLGTTSIGWAYVHEAENENEVSTIEKIGVRVNPLTVDEQINFEKGKPITTNATRTLSRSARRNLQRYKLRREHLISILKENNWIKDNTLLAENGNQSTFETFLLRDKAATQQISLEELSRVLLMINKKRGYKSSRKVNNTEEGQLIDGMAIAKRLYHEQLTPGQLSLQLIKQGTKKLPDYYRSDLNQELDLIWSFQQKFYPEVFTPVFKELLKGKGLRATSTQFWTSYSFNTADNKGTRDEKRLQSYQWRADALTKQLDKEIVAFVIAEINGQIHNSSGYLGAISDRSKELYFNQWTVGQYLYKQLIDNPHTRLKNQVFYRQDYLDEFEKIWDTQSKFYPKELTPILKEEIRDTIIFYQRKLKSQKGLISFCEFEQEQKVINGKTKTIGQRVTPKSSPLFQEFKIWQQLHNVTLRNKETNEIINLAAEQKEHLFEELNLKGKLSNAQVLKLIEYKPKKWELNYSELEGNNTNKALYNAYLDIIDIAGYDIRNELKIKLNKDDIELSDLDVNASEIKEMIFSIFKHLGINTEILEFDATLEGKAFEKQASYQLWHLLYSYEEDNSPTGLDRLYDLLQKKFNFTLEQAKCVGNVLFQDDYGSLSSKAIRKIFPFIKENNYSSACEYAGYNHSKHSLTKEENEKRELKSRLTILTKNSLRNPVVEKILNQMINVINTLIDGENEKLVAQGKEPNFQFDEIRIELARELKKNAKEREELTKSMTQGKTDHEKFIKILQKEDGIKNPTRNDIIRFKLYNELKNNGYKDLYTNEYIKRQDIFTKEYDIEHIIPQSKLFDDSFSNKTLVRRNVNLKKGNQTAYDFILSEYGQEKANEFETRVTDLFSLGQTEGISKAKHKKLLMRENEIGEGFIERDLRETQYIAKKAKSMLFEITRFVVSTSGKITDRLRDDWGLINVMKELNLQKYRDAGLTEFIEMKDGNKKEVITDWTKRNDHRHHAMDALTVAFTKHNHIQYLNNLNARKNENAKKHSTIIAIETKETHIEKDNLGNRKRVFNEPIPNFRNIAKAHLENVLISHKAKNKVVTKNINKISGQKVGQQTLTPRGQLHKETVYGKIRQYVSKEEKVGPKFTVDIIEQVSNPTYRNLLLKRLEENNNDPKKAFGGKNALNKTPIYISLEKDTKVPEIVKLVWLEDDYTIRKEVSPDLKIDKVIDEGVKRILQQRLKDYDNNAKTAFSDLDKNPIWLNEEKGIAIKRVTISGVKNALPLHIKKDHLGQPILDNKGREIPVDFISTGNNHHVAIYEDENGKLQESVVSLFEAVERVNQQLPIIDKTLNQHLGWKFLFTMKQNELFLFPTDDFNPKEVDLFDKKNYAVISKHLFRVQKISTKNYMFTHHLETKAIDGETLKNKKTLAEKVYYSIRTPENLINIIKVRTNHLGEIVHIGEY</sequence>
<evidence type="ECO:0000256" key="6">
    <source>
        <dbReference type="ARBA" id="ARBA00022842"/>
    </source>
</evidence>
<dbReference type="EMBL" id="FNDQ01000004">
    <property type="protein sequence ID" value="SDH46660.1"/>
    <property type="molecule type" value="Genomic_DNA"/>
</dbReference>
<feature type="binding site" evidence="12">
    <location>
        <position position="8"/>
    </location>
    <ligand>
        <name>Mg(2+)</name>
        <dbReference type="ChEBI" id="CHEBI:18420"/>
        <label>2</label>
    </ligand>
</feature>
<evidence type="ECO:0000256" key="11">
    <source>
        <dbReference type="ARBA" id="ARBA00046380"/>
    </source>
</evidence>
<feature type="binding site" evidence="12">
    <location>
        <position position="707"/>
    </location>
    <ligand>
        <name>Mg(2+)</name>
        <dbReference type="ChEBI" id="CHEBI:18420"/>
        <label>1</label>
    </ligand>
</feature>
<comment type="domain">
    <text evidence="12">Has 2 endonuclease domains. The discontinuous RuvC-like domain cleaves the target DNA noncomplementary to crRNA while the HNH nuclease domain cleaves the target DNA complementary to crRNA.</text>
</comment>
<feature type="binding site" evidence="12">
    <location>
        <position position="960"/>
    </location>
    <ligand>
        <name>Mg(2+)</name>
        <dbReference type="ChEBI" id="CHEBI:18420"/>
        <label>2</label>
    </ligand>
</feature>
<dbReference type="GO" id="GO:0003723">
    <property type="term" value="F:RNA binding"/>
    <property type="evidence" value="ECO:0007669"/>
    <property type="project" value="UniProtKB-UniRule"/>
</dbReference>
<protein>
    <recommendedName>
        <fullName evidence="12">CRISPR-associated endonuclease Cas9</fullName>
        <ecNumber evidence="12">3.1.-.-</ecNumber>
    </recommendedName>
</protein>
<keyword evidence="8 12" id="KW-0051">Antiviral defense</keyword>
<evidence type="ECO:0000313" key="14">
    <source>
        <dbReference type="EMBL" id="SDH46660.1"/>
    </source>
</evidence>
<dbReference type="InterPro" id="IPR003615">
    <property type="entry name" value="HNH_nuc"/>
</dbReference>
<accession>A0A1G8CP69</accession>
<comment type="subunit">
    <text evidence="11 12">Monomer. Binds crRNA and tracrRNA.</text>
</comment>
<keyword evidence="4 12" id="KW-0255">Endonuclease</keyword>
<keyword evidence="7 12" id="KW-0694">RNA-binding</keyword>
<keyword evidence="3 12" id="KW-0479">Metal-binding</keyword>
<evidence type="ECO:0000256" key="1">
    <source>
        <dbReference type="ARBA" id="ARBA00001946"/>
    </source>
</evidence>
<evidence type="ECO:0000256" key="12">
    <source>
        <dbReference type="HAMAP-Rule" id="MF_01480"/>
    </source>
</evidence>
<dbReference type="GO" id="GO:0016787">
    <property type="term" value="F:hydrolase activity"/>
    <property type="evidence" value="ECO:0007669"/>
    <property type="project" value="UniProtKB-KW"/>
</dbReference>
<evidence type="ECO:0000256" key="4">
    <source>
        <dbReference type="ARBA" id="ARBA00022759"/>
    </source>
</evidence>
<feature type="binding site" evidence="12">
    <location>
        <position position="711"/>
    </location>
    <ligand>
        <name>Mg(2+)</name>
        <dbReference type="ChEBI" id="CHEBI:18420"/>
        <label>1</label>
    </ligand>
</feature>
<keyword evidence="2 12" id="KW-0540">Nuclease</keyword>
<keyword evidence="10" id="KW-0464">Manganese</keyword>
<name>A0A1G8CP69_9FLAO</name>
<dbReference type="InterPro" id="IPR036397">
    <property type="entry name" value="RNaseH_sf"/>
</dbReference>
<evidence type="ECO:0000256" key="10">
    <source>
        <dbReference type="ARBA" id="ARBA00023211"/>
    </source>
</evidence>
<comment type="function">
    <text evidence="12">CRISPR (clustered regularly interspaced short palindromic repeat) is an adaptive immune system that provides protection against mobile genetic elements (viruses, transposable elements and conjugative plasmids). CRISPR clusters contain spacers, sequences complementary to antecedent mobile elements, and target invading nucleic acids. CRISPR clusters are transcribed and processed into CRISPR RNA (crRNA). In type II CRISPR systems correct processing of pre-crRNA requires a trans-encoded small RNA (tracrRNA), endogenous ribonuclease 3 (rnc) and this protein. The tracrRNA serves as a guide for ribonuclease 3-aided processing of pre-crRNA. Subsequently Cas9/crRNA/tracrRNA endonucleolytically cleaves linear or circular dsDNA target complementary to the spacer; Cas9 is inactive in the absence of the 2 guide RNAs (gRNA). Cas9 recognizes the protospacer adjacent motif (PAM) in the CRISPR repeat sequences to help distinguish self versus nonself, as targets within the bacterial CRISPR locus do not have PAMs. PAM recognition is also required for catalytic activity.</text>
</comment>
<dbReference type="GO" id="GO:0043571">
    <property type="term" value="P:maintenance of CRISPR repeat elements"/>
    <property type="evidence" value="ECO:0007669"/>
    <property type="project" value="UniProtKB-UniRule"/>
</dbReference>
<feature type="domain" description="HNH Cas9-type" evidence="13">
    <location>
        <begin position="715"/>
        <end position="878"/>
    </location>
</feature>
<dbReference type="PROSITE" id="PS51749">
    <property type="entry name" value="HNH_CAS9"/>
    <property type="match status" value="1"/>
</dbReference>
<dbReference type="EC" id="3.1.-.-" evidence="12"/>
<dbReference type="NCBIfam" id="TIGR01865">
    <property type="entry name" value="cas_Csn1"/>
    <property type="match status" value="1"/>
</dbReference>
<feature type="active site" description="For RuvC-like nuclease domain" evidence="12">
    <location>
        <position position="8"/>
    </location>
</feature>
<dbReference type="Proteomes" id="UP000243588">
    <property type="component" value="Unassembled WGS sequence"/>
</dbReference>
<comment type="cofactor">
    <cofactor evidence="1 12">
        <name>Mg(2+)</name>
        <dbReference type="ChEBI" id="CHEBI:18420"/>
    </cofactor>
</comment>
<dbReference type="Pfam" id="PF18541">
    <property type="entry name" value="RuvC_III"/>
    <property type="match status" value="1"/>
</dbReference>
<dbReference type="RefSeq" id="WP_090406302.1">
    <property type="nucleotide sequence ID" value="NZ_FNDQ01000004.1"/>
</dbReference>
<feature type="binding site" evidence="12">
    <location>
        <position position="8"/>
    </location>
    <ligand>
        <name>Mg(2+)</name>
        <dbReference type="ChEBI" id="CHEBI:18420"/>
        <label>1</label>
    </ligand>
</feature>
<keyword evidence="15" id="KW-1185">Reference proteome</keyword>
<evidence type="ECO:0000256" key="8">
    <source>
        <dbReference type="ARBA" id="ARBA00023118"/>
    </source>
</evidence>
<keyword evidence="6 12" id="KW-0460">Magnesium</keyword>
<keyword evidence="5 12" id="KW-0378">Hydrolase</keyword>
<evidence type="ECO:0000313" key="15">
    <source>
        <dbReference type="Proteomes" id="UP000243588"/>
    </source>
</evidence>
<dbReference type="GO" id="GO:0046872">
    <property type="term" value="F:metal ion binding"/>
    <property type="evidence" value="ECO:0007669"/>
    <property type="project" value="UniProtKB-UniRule"/>
</dbReference>
<dbReference type="GO" id="GO:0051607">
    <property type="term" value="P:defense response to virus"/>
    <property type="evidence" value="ECO:0007669"/>
    <property type="project" value="UniProtKB-UniRule"/>
</dbReference>
<evidence type="ECO:0000256" key="3">
    <source>
        <dbReference type="ARBA" id="ARBA00022723"/>
    </source>
</evidence>
<keyword evidence="9 12" id="KW-0238">DNA-binding</keyword>
<dbReference type="InterPro" id="IPR041383">
    <property type="entry name" value="RuvC_III"/>
</dbReference>
<dbReference type="HAMAP" id="MF_01480">
    <property type="entry name" value="Cas9"/>
    <property type="match status" value="1"/>
</dbReference>
<evidence type="ECO:0000256" key="7">
    <source>
        <dbReference type="ARBA" id="ARBA00022884"/>
    </source>
</evidence>
<feature type="active site" description="Proton acceptor for HNH nuclease domain" evidence="12">
    <location>
        <position position="791"/>
    </location>
</feature>
<evidence type="ECO:0000256" key="2">
    <source>
        <dbReference type="ARBA" id="ARBA00022722"/>
    </source>
</evidence>
<evidence type="ECO:0000256" key="9">
    <source>
        <dbReference type="ARBA" id="ARBA00023125"/>
    </source>
</evidence>
<evidence type="ECO:0000256" key="5">
    <source>
        <dbReference type="ARBA" id="ARBA00022801"/>
    </source>
</evidence>
<dbReference type="Gene3D" id="3.30.420.10">
    <property type="entry name" value="Ribonuclease H-like superfamily/Ribonuclease H"/>
    <property type="match status" value="2"/>
</dbReference>
<dbReference type="Pfam" id="PF13395">
    <property type="entry name" value="HNH_4"/>
    <property type="match status" value="1"/>
</dbReference>
<organism evidence="14 15">
    <name type="scientific">Myroides phaeus</name>
    <dbReference type="NCBI Taxonomy" id="702745"/>
    <lineage>
        <taxon>Bacteria</taxon>
        <taxon>Pseudomonadati</taxon>
        <taxon>Bacteroidota</taxon>
        <taxon>Flavobacteriia</taxon>
        <taxon>Flavobacteriales</taxon>
        <taxon>Flavobacteriaceae</taxon>
        <taxon>Myroides</taxon>
    </lineage>
</organism>
<dbReference type="STRING" id="702745.SAMN05421818_104126"/>
<comment type="similarity">
    <text evidence="12">Belongs to the CRISPR-associated Cas9 family.</text>
</comment>
<dbReference type="InterPro" id="IPR028629">
    <property type="entry name" value="Cas9"/>
</dbReference>
<dbReference type="GO" id="GO:0003677">
    <property type="term" value="F:DNA binding"/>
    <property type="evidence" value="ECO:0007669"/>
    <property type="project" value="UniProtKB-UniRule"/>
</dbReference>
<dbReference type="GO" id="GO:0004519">
    <property type="term" value="F:endonuclease activity"/>
    <property type="evidence" value="ECO:0007669"/>
    <property type="project" value="UniProtKB-UniRule"/>
</dbReference>
<dbReference type="InterPro" id="IPR033114">
    <property type="entry name" value="HNH_CAS9"/>
</dbReference>
<reference evidence="15" key="1">
    <citation type="submission" date="2016-10" db="EMBL/GenBank/DDBJ databases">
        <authorList>
            <person name="Varghese N."/>
            <person name="Submissions S."/>
        </authorList>
    </citation>
    <scope>NUCLEOTIDE SEQUENCE [LARGE SCALE GENOMIC DNA]</scope>
    <source>
        <strain evidence="15">DSM 23313</strain>
    </source>
</reference>
<gene>
    <name evidence="12" type="primary">cas9</name>
    <name evidence="14" type="ORF">SAMN05421818_104126</name>
</gene>